<feature type="domain" description="DOMON" evidence="4">
    <location>
        <begin position="469"/>
        <end position="598"/>
    </location>
</feature>
<dbReference type="PROSITE" id="PS50836">
    <property type="entry name" value="DOMON"/>
    <property type="match status" value="2"/>
</dbReference>
<dbReference type="SMART" id="SM00664">
    <property type="entry name" value="DoH"/>
    <property type="match status" value="2"/>
</dbReference>
<evidence type="ECO:0000259" key="3">
    <source>
        <dbReference type="PROSITE" id="PS50026"/>
    </source>
</evidence>
<proteinExistence type="evidence at transcript level"/>
<dbReference type="PANTHER" id="PTHR46901:SF2">
    <property type="entry name" value="GH04942P"/>
    <property type="match status" value="1"/>
</dbReference>
<dbReference type="Gene3D" id="2.60.120.260">
    <property type="entry name" value="Galactose-binding domain-like"/>
    <property type="match status" value="1"/>
</dbReference>
<reference evidence="7" key="2">
    <citation type="submission" date="2025-05" db="UniProtKB">
        <authorList>
            <consortium name="RefSeq"/>
        </authorList>
    </citation>
    <scope>IDENTIFICATION</scope>
</reference>
<feature type="chain" id="PRO_5003038768" evidence="2 7">
    <location>
        <begin position="21"/>
        <end position="661"/>
    </location>
</feature>
<evidence type="ECO:0000256" key="2">
    <source>
        <dbReference type="SAM" id="SignalP"/>
    </source>
</evidence>
<dbReference type="PROSITE" id="PS00022">
    <property type="entry name" value="EGF_1"/>
    <property type="match status" value="1"/>
</dbReference>
<dbReference type="CDD" id="cd09631">
    <property type="entry name" value="DOMON_DOH"/>
    <property type="match status" value="2"/>
</dbReference>
<protein>
    <submittedName>
        <fullName evidence="5 7">Nahoda-like protein</fullName>
    </submittedName>
</protein>
<comment type="caution">
    <text evidence="1">Lacks conserved residue(s) required for the propagation of feature annotation.</text>
</comment>
<name>D2XNH5_SACKO</name>
<dbReference type="AlphaFoldDB" id="D2XNH5"/>
<keyword evidence="1" id="KW-0245">EGF-like domain</keyword>
<reference evidence="5" key="1">
    <citation type="submission" date="2009-11" db="EMBL/GenBank/DDBJ databases">
        <authorList>
            <person name="Freeman R.M.Jr."/>
            <person name="Wu M."/>
            <person name="Gerhart J."/>
        </authorList>
    </citation>
    <scope>NUCLEOTIDE SEQUENCE</scope>
</reference>
<dbReference type="InterPro" id="IPR045266">
    <property type="entry name" value="DOH_DOMON"/>
</dbReference>
<sequence length="661" mass="73818">MNLVALVLYFAVLIDTFVESHVKLTYPPARHYEFDFLDDVSTLPPCGMRSDAESPVTTFEKGQVINVTWFLSVAYAHEGGYKIELLDGDTIHALSPVDAFILSEDSTREYYEVTLPDDVTCDKCTIRIIRQALEYKNGIGKNFWTCADISIQDNAQCDCSGHGACSEDTCTCDGLYYGDDCQYQDECDSDDDCNNGRCWNVQSSPIFRKQCFCEPGYHGDKCTQENPAGFSAEIDDSEYYHLQLSELADLYWKIIEDSSEIEVALKVQGQSWIALGWKPTDLTHECMNIPLGYDGYEDRDAEGKRKRREEERPLKGMECADMVIGMAVEGTHHRIGDFYSRDLATPNTDQWFGGTYELTAAIAKQENYITTVKFRKPLQANEVYDHSIVNEDMAVIWSRGQEVGSYHPPPANHEPNKEFYKIDELRWHGHDTSQRGAVVMNFYVDPDDLLSGLCQGEWKTPTDCAGDACEYSVTWSYDDVSDDVTFEIITSNGGNNKWTGIGFSLDKHMPKSDVVIGWVGDDGSGNTTSVYIYDGWIDSYSGGAVVDDSEHVTLKTGIVVDGMTTVAFKRKRNTGDEQDVALDGTGDDCAYFFYVVNGGGFDSVTNTISKHAHTPVVSSQRVCVNKCEAQPISGAPPMVAIGSNVLVFISTFLMNYHFVHE</sequence>
<dbReference type="Pfam" id="PF03351">
    <property type="entry name" value="DOMON"/>
    <property type="match status" value="1"/>
</dbReference>
<dbReference type="EMBL" id="GU224196">
    <property type="protein sequence ID" value="ADB22605.1"/>
    <property type="molecule type" value="mRNA"/>
</dbReference>
<dbReference type="Proteomes" id="UP000694865">
    <property type="component" value="Unplaced"/>
</dbReference>
<evidence type="ECO:0000313" key="7">
    <source>
        <dbReference type="RefSeq" id="NP_001164708.1"/>
    </source>
</evidence>
<evidence type="ECO:0000259" key="4">
    <source>
        <dbReference type="PROSITE" id="PS50836"/>
    </source>
</evidence>
<evidence type="ECO:0000313" key="6">
    <source>
        <dbReference type="Proteomes" id="UP000694865"/>
    </source>
</evidence>
<dbReference type="PROSITE" id="PS50026">
    <property type="entry name" value="EGF_3"/>
    <property type="match status" value="1"/>
</dbReference>
<organism evidence="5">
    <name type="scientific">Saccoglossus kowalevskii</name>
    <name type="common">Acorn worm</name>
    <dbReference type="NCBI Taxonomy" id="10224"/>
    <lineage>
        <taxon>Eukaryota</taxon>
        <taxon>Metazoa</taxon>
        <taxon>Hemichordata</taxon>
        <taxon>Enteropneusta</taxon>
        <taxon>Harrimaniidae</taxon>
        <taxon>Saccoglossus</taxon>
    </lineage>
</organism>
<dbReference type="Gene3D" id="2.60.40.1210">
    <property type="entry name" value="Cellobiose dehydrogenase, cytochrome domain"/>
    <property type="match status" value="1"/>
</dbReference>
<evidence type="ECO:0000313" key="5">
    <source>
        <dbReference type="EMBL" id="ADB22605.1"/>
    </source>
</evidence>
<gene>
    <name evidence="7" type="primary">LOC100329094</name>
</gene>
<dbReference type="PROSITE" id="PS01186">
    <property type="entry name" value="EGF_2"/>
    <property type="match status" value="1"/>
</dbReference>
<evidence type="ECO:0000256" key="1">
    <source>
        <dbReference type="PROSITE-ProRule" id="PRU00076"/>
    </source>
</evidence>
<dbReference type="KEGG" id="sko:100329094"/>
<dbReference type="CDD" id="cd00054">
    <property type="entry name" value="EGF_CA"/>
    <property type="match status" value="1"/>
</dbReference>
<dbReference type="InterPro" id="IPR005018">
    <property type="entry name" value="DOMON_domain"/>
</dbReference>
<keyword evidence="2 7" id="KW-0732">Signal</keyword>
<dbReference type="GeneID" id="100329094"/>
<dbReference type="InterPro" id="IPR000742">
    <property type="entry name" value="EGF"/>
</dbReference>
<feature type="signal peptide" evidence="2 7">
    <location>
        <begin position="1"/>
        <end position="20"/>
    </location>
</feature>
<accession>D2XNH5</accession>
<keyword evidence="1" id="KW-1015">Disulfide bond</keyword>
<dbReference type="RefSeq" id="NP_001164708.1">
    <property type="nucleotide sequence ID" value="NM_001171237.1"/>
</dbReference>
<dbReference type="PANTHER" id="PTHR46901">
    <property type="entry name" value="GH04942P"/>
    <property type="match status" value="1"/>
</dbReference>
<feature type="domain" description="DOMON" evidence="4">
    <location>
        <begin position="246"/>
        <end position="400"/>
    </location>
</feature>
<keyword evidence="6" id="KW-1185">Reference proteome</keyword>
<feature type="domain" description="EGF-like" evidence="3">
    <location>
        <begin position="183"/>
        <end position="223"/>
    </location>
</feature>
<dbReference type="OrthoDB" id="7397113at2759"/>
<feature type="disulfide bond" evidence="1">
    <location>
        <begin position="213"/>
        <end position="222"/>
    </location>
</feature>